<dbReference type="AlphaFoldDB" id="A0AAW1D8Q0"/>
<reference evidence="1 2" key="1">
    <citation type="submission" date="2022-12" db="EMBL/GenBank/DDBJ databases">
        <title>Chromosome-level genome assembly of true bugs.</title>
        <authorList>
            <person name="Ma L."/>
            <person name="Li H."/>
        </authorList>
    </citation>
    <scope>NUCLEOTIDE SEQUENCE [LARGE SCALE GENOMIC DNA]</scope>
    <source>
        <strain evidence="1">Lab_2022b</strain>
    </source>
</reference>
<evidence type="ECO:0000313" key="1">
    <source>
        <dbReference type="EMBL" id="KAK9507151.1"/>
    </source>
</evidence>
<name>A0AAW1D8Q0_9HEMI</name>
<protein>
    <submittedName>
        <fullName evidence="1">Uncharacterized protein</fullName>
    </submittedName>
</protein>
<organism evidence="1 2">
    <name type="scientific">Rhynocoris fuscipes</name>
    <dbReference type="NCBI Taxonomy" id="488301"/>
    <lineage>
        <taxon>Eukaryota</taxon>
        <taxon>Metazoa</taxon>
        <taxon>Ecdysozoa</taxon>
        <taxon>Arthropoda</taxon>
        <taxon>Hexapoda</taxon>
        <taxon>Insecta</taxon>
        <taxon>Pterygota</taxon>
        <taxon>Neoptera</taxon>
        <taxon>Paraneoptera</taxon>
        <taxon>Hemiptera</taxon>
        <taxon>Heteroptera</taxon>
        <taxon>Panheteroptera</taxon>
        <taxon>Cimicomorpha</taxon>
        <taxon>Reduviidae</taxon>
        <taxon>Harpactorinae</taxon>
        <taxon>Harpactorini</taxon>
        <taxon>Rhynocoris</taxon>
    </lineage>
</organism>
<comment type="caution">
    <text evidence="1">The sequence shown here is derived from an EMBL/GenBank/DDBJ whole genome shotgun (WGS) entry which is preliminary data.</text>
</comment>
<keyword evidence="2" id="KW-1185">Reference proteome</keyword>
<dbReference type="Proteomes" id="UP001461498">
    <property type="component" value="Unassembled WGS sequence"/>
</dbReference>
<gene>
    <name evidence="1" type="ORF">O3M35_007064</name>
</gene>
<accession>A0AAW1D8Q0</accession>
<evidence type="ECO:0000313" key="2">
    <source>
        <dbReference type="Proteomes" id="UP001461498"/>
    </source>
</evidence>
<proteinExistence type="predicted"/>
<dbReference type="EMBL" id="JAPXFL010000004">
    <property type="protein sequence ID" value="KAK9507151.1"/>
    <property type="molecule type" value="Genomic_DNA"/>
</dbReference>
<sequence length="92" mass="11133">MTELESKMIFVLQVKWYLCLVFVAQKLIKPKLGNIRMEYKKILSTLNPFLRYGVHKICNFELFCWQYCWSDSLKNFDIICALLRFTEFKKSH</sequence>